<reference evidence="2" key="1">
    <citation type="submission" date="2022-10" db="EMBL/GenBank/DDBJ databases">
        <title>Tapping the CABI collections for fungal endophytes: first genome assemblies for Collariella, Neodidymelliopsis, Ascochyta clinopodiicola, Didymella pomorum, Didymosphaeria variabile, Neocosmospora piperis and Neocucurbitaria cava.</title>
        <authorList>
            <person name="Hill R."/>
        </authorList>
    </citation>
    <scope>NUCLEOTIDE SEQUENCE</scope>
    <source>
        <strain evidence="2">IMI 356815</strain>
    </source>
</reference>
<protein>
    <submittedName>
        <fullName evidence="2">Uncharacterized protein</fullName>
    </submittedName>
</protein>
<evidence type="ECO:0000313" key="2">
    <source>
        <dbReference type="EMBL" id="KAJ4347862.1"/>
    </source>
</evidence>
<feature type="region of interest" description="Disordered" evidence="1">
    <location>
        <begin position="151"/>
        <end position="198"/>
    </location>
</feature>
<dbReference type="OrthoDB" id="3796159at2759"/>
<keyword evidence="3" id="KW-1185">Reference proteome</keyword>
<dbReference type="EMBL" id="JAPEUX010000007">
    <property type="protein sequence ID" value="KAJ4347862.1"/>
    <property type="molecule type" value="Genomic_DNA"/>
</dbReference>
<dbReference type="AlphaFoldDB" id="A0A9W9C6D2"/>
<sequence length="264" mass="29353">MQNLEDYDLSEIFGEMYEAAGQAAEGHDATTSGEQGETDDEGVLTPSEETWDEDAEEDIGYDEDYSDIDNHQYTPGDSPILGNNGVTDTTLLPQHGQRDQERVIQTEASASSAMPRDSISNDSPPESHRSGLPSYLTGLTQIALSADYAQRRRGSTPALANDDRAEEDPSSDNTTEYEPARYTPDSNSPARRHSTPGVPSVVDFVAELRAIVGNEWNRVHGNDPDCIPNPYDSVEDWDSPHDWDWVAFQNYTRFPHFRWQPAPS</sequence>
<accession>A0A9W9C6D2</accession>
<gene>
    <name evidence="2" type="ORF">N0V89_009232</name>
</gene>
<organism evidence="2 3">
    <name type="scientific">Didymosphaeria variabile</name>
    <dbReference type="NCBI Taxonomy" id="1932322"/>
    <lineage>
        <taxon>Eukaryota</taxon>
        <taxon>Fungi</taxon>
        <taxon>Dikarya</taxon>
        <taxon>Ascomycota</taxon>
        <taxon>Pezizomycotina</taxon>
        <taxon>Dothideomycetes</taxon>
        <taxon>Pleosporomycetidae</taxon>
        <taxon>Pleosporales</taxon>
        <taxon>Massarineae</taxon>
        <taxon>Didymosphaeriaceae</taxon>
        <taxon>Didymosphaeria</taxon>
    </lineage>
</organism>
<dbReference type="Proteomes" id="UP001140513">
    <property type="component" value="Unassembled WGS sequence"/>
</dbReference>
<feature type="compositionally biased region" description="Acidic residues" evidence="1">
    <location>
        <begin position="49"/>
        <end position="67"/>
    </location>
</feature>
<dbReference type="RefSeq" id="XP_056067250.1">
    <property type="nucleotide sequence ID" value="XM_056217985.1"/>
</dbReference>
<comment type="caution">
    <text evidence="2">The sequence shown here is derived from an EMBL/GenBank/DDBJ whole genome shotgun (WGS) entry which is preliminary data.</text>
</comment>
<evidence type="ECO:0000256" key="1">
    <source>
        <dbReference type="SAM" id="MobiDB-lite"/>
    </source>
</evidence>
<evidence type="ECO:0000313" key="3">
    <source>
        <dbReference type="Proteomes" id="UP001140513"/>
    </source>
</evidence>
<feature type="region of interest" description="Disordered" evidence="1">
    <location>
        <begin position="18"/>
        <end position="135"/>
    </location>
</feature>
<name>A0A9W9C6D2_9PLEO</name>
<proteinExistence type="predicted"/>
<feature type="compositionally biased region" description="Polar residues" evidence="1">
    <location>
        <begin position="106"/>
        <end position="124"/>
    </location>
</feature>
<dbReference type="GeneID" id="80912762"/>